<dbReference type="PANTHER" id="PTHR44591">
    <property type="entry name" value="STRESS RESPONSE REGULATOR PROTEIN 1"/>
    <property type="match status" value="1"/>
</dbReference>
<dbReference type="RefSeq" id="WP_078717733.1">
    <property type="nucleotide sequence ID" value="NZ_FUYC01000011.1"/>
</dbReference>
<name>A0A1T4XJV4_9BACT</name>
<feature type="domain" description="Response regulatory" evidence="3">
    <location>
        <begin position="3"/>
        <end position="122"/>
    </location>
</feature>
<dbReference type="SMART" id="SM00448">
    <property type="entry name" value="REC"/>
    <property type="match status" value="1"/>
</dbReference>
<evidence type="ECO:0000259" key="3">
    <source>
        <dbReference type="PROSITE" id="PS50110"/>
    </source>
</evidence>
<evidence type="ECO:0000313" key="4">
    <source>
        <dbReference type="EMBL" id="SKA89810.1"/>
    </source>
</evidence>
<dbReference type="InterPro" id="IPR011006">
    <property type="entry name" value="CheY-like_superfamily"/>
</dbReference>
<organism evidence="4 5">
    <name type="scientific">Paucidesulfovibrio gracilis DSM 16080</name>
    <dbReference type="NCBI Taxonomy" id="1121449"/>
    <lineage>
        <taxon>Bacteria</taxon>
        <taxon>Pseudomonadati</taxon>
        <taxon>Thermodesulfobacteriota</taxon>
        <taxon>Desulfovibrionia</taxon>
        <taxon>Desulfovibrionales</taxon>
        <taxon>Desulfovibrionaceae</taxon>
        <taxon>Paucidesulfovibrio</taxon>
    </lineage>
</organism>
<protein>
    <submittedName>
        <fullName evidence="4">Two-component system, chemotaxis family, response regulator CheY</fullName>
    </submittedName>
</protein>
<sequence>MERVIIADDSATARMVIRRCLEIAGVTDAEFLEAANGLEALELLEWGPPDLLITDLTMPVMGGLDLLKRLKQDEEFSDVPVLVISSAKNAANEQEMLGLGAFAVLPKPVNPAMLADALKPLLPDKGGAAW</sequence>
<dbReference type="Gene3D" id="3.40.50.2300">
    <property type="match status" value="1"/>
</dbReference>
<accession>A0A1T4XJV4</accession>
<dbReference type="EMBL" id="FUYC01000011">
    <property type="protein sequence ID" value="SKA89810.1"/>
    <property type="molecule type" value="Genomic_DNA"/>
</dbReference>
<dbReference type="AlphaFoldDB" id="A0A1T4XJV4"/>
<dbReference type="PROSITE" id="PS50110">
    <property type="entry name" value="RESPONSE_REGULATORY"/>
    <property type="match status" value="1"/>
</dbReference>
<dbReference type="STRING" id="1121449.SAMN02745704_02183"/>
<dbReference type="OrthoDB" id="9786548at2"/>
<dbReference type="GO" id="GO:0000160">
    <property type="term" value="P:phosphorelay signal transduction system"/>
    <property type="evidence" value="ECO:0007669"/>
    <property type="project" value="InterPro"/>
</dbReference>
<evidence type="ECO:0000313" key="5">
    <source>
        <dbReference type="Proteomes" id="UP000190027"/>
    </source>
</evidence>
<proteinExistence type="predicted"/>
<dbReference type="InterPro" id="IPR050595">
    <property type="entry name" value="Bact_response_regulator"/>
</dbReference>
<keyword evidence="1 2" id="KW-0597">Phosphoprotein</keyword>
<reference evidence="4 5" key="1">
    <citation type="submission" date="2017-02" db="EMBL/GenBank/DDBJ databases">
        <authorList>
            <person name="Peterson S.W."/>
        </authorList>
    </citation>
    <scope>NUCLEOTIDE SEQUENCE [LARGE SCALE GENOMIC DNA]</scope>
    <source>
        <strain evidence="4 5">DSM 16080</strain>
    </source>
</reference>
<dbReference type="Proteomes" id="UP000190027">
    <property type="component" value="Unassembled WGS sequence"/>
</dbReference>
<evidence type="ECO:0000256" key="2">
    <source>
        <dbReference type="PROSITE-ProRule" id="PRU00169"/>
    </source>
</evidence>
<dbReference type="Pfam" id="PF00072">
    <property type="entry name" value="Response_reg"/>
    <property type="match status" value="1"/>
</dbReference>
<keyword evidence="5" id="KW-1185">Reference proteome</keyword>
<dbReference type="PANTHER" id="PTHR44591:SF24">
    <property type="entry name" value="PROTEIN-GLUTAMATE METHYLESTERASE_PROTEIN-GLUTAMINE GLUTAMINASE 1"/>
    <property type="match status" value="1"/>
</dbReference>
<feature type="modified residue" description="4-aspartylphosphate" evidence="2">
    <location>
        <position position="55"/>
    </location>
</feature>
<dbReference type="InterPro" id="IPR001789">
    <property type="entry name" value="Sig_transdc_resp-reg_receiver"/>
</dbReference>
<evidence type="ECO:0000256" key="1">
    <source>
        <dbReference type="ARBA" id="ARBA00022553"/>
    </source>
</evidence>
<gene>
    <name evidence="4" type="ORF">SAMN02745704_02183</name>
</gene>
<dbReference type="SUPFAM" id="SSF52172">
    <property type="entry name" value="CheY-like"/>
    <property type="match status" value="1"/>
</dbReference>